<dbReference type="Proteomes" id="UP001174136">
    <property type="component" value="Unassembled WGS sequence"/>
</dbReference>
<organism evidence="1 2">
    <name type="scientific">Merluccius polli</name>
    <name type="common">Benguela hake</name>
    <name type="synonym">Merluccius cadenati</name>
    <dbReference type="NCBI Taxonomy" id="89951"/>
    <lineage>
        <taxon>Eukaryota</taxon>
        <taxon>Metazoa</taxon>
        <taxon>Chordata</taxon>
        <taxon>Craniata</taxon>
        <taxon>Vertebrata</taxon>
        <taxon>Euteleostomi</taxon>
        <taxon>Actinopterygii</taxon>
        <taxon>Neopterygii</taxon>
        <taxon>Teleostei</taxon>
        <taxon>Neoteleostei</taxon>
        <taxon>Acanthomorphata</taxon>
        <taxon>Zeiogadaria</taxon>
        <taxon>Gadariae</taxon>
        <taxon>Gadiformes</taxon>
        <taxon>Gadoidei</taxon>
        <taxon>Merlucciidae</taxon>
        <taxon>Merluccius</taxon>
    </lineage>
</organism>
<protein>
    <submittedName>
        <fullName evidence="1">Uncharacterized protein</fullName>
    </submittedName>
</protein>
<name>A0AA47MLE6_MERPO</name>
<evidence type="ECO:0000313" key="1">
    <source>
        <dbReference type="EMBL" id="KAK0142245.1"/>
    </source>
</evidence>
<reference evidence="1" key="1">
    <citation type="journal article" date="2023" name="Front. Mar. Sci.">
        <title>A new Merluccius polli reference genome to investigate the effects of global change in West African waters.</title>
        <authorList>
            <person name="Mateo J.L."/>
            <person name="Blanco-Fernandez C."/>
            <person name="Garcia-Vazquez E."/>
            <person name="Machado-Schiaffino G."/>
        </authorList>
    </citation>
    <scope>NUCLEOTIDE SEQUENCE</scope>
    <source>
        <strain evidence="1">C29</strain>
        <tissue evidence="1">Fin</tissue>
    </source>
</reference>
<comment type="caution">
    <text evidence="1">The sequence shown here is derived from an EMBL/GenBank/DDBJ whole genome shotgun (WGS) entry which is preliminary data.</text>
</comment>
<accession>A0AA47MLE6</accession>
<proteinExistence type="predicted"/>
<dbReference type="AlphaFoldDB" id="A0AA47MLE6"/>
<gene>
    <name evidence="1" type="ORF">N1851_020076</name>
</gene>
<sequence length="259" mass="29141">MSPTAPINFHIPVAPPTAPFHVHVPVAPPVPETQLANSNPRLMSRGKKTVRCTHCGVTLNKNNLRLHIQRKHSTEVTNSRHLPSQCIDPVNGIYAVEKCFRRPCSVVHVQKKSGPQAALTCESDECATNYDFAARSGFQHFECLHLKSVQFCPWTDRHPAILDEDVLTKMVEERVFGEQTKTVWPGKQQQQWRSVLELTRESDCVLQQFQQHMALPLCETSMIMFAQEHSQMACVSGAQGALHNYTDTTPCTLRDTTSE</sequence>
<dbReference type="EMBL" id="JAOPHQ010003702">
    <property type="protein sequence ID" value="KAK0142245.1"/>
    <property type="molecule type" value="Genomic_DNA"/>
</dbReference>
<keyword evidence="2" id="KW-1185">Reference proteome</keyword>
<evidence type="ECO:0000313" key="2">
    <source>
        <dbReference type="Proteomes" id="UP001174136"/>
    </source>
</evidence>